<dbReference type="Proteomes" id="UP000636800">
    <property type="component" value="Unassembled WGS sequence"/>
</dbReference>
<organism evidence="3 4">
    <name type="scientific">Vanilla planifolia</name>
    <name type="common">Vanilla</name>
    <dbReference type="NCBI Taxonomy" id="51239"/>
    <lineage>
        <taxon>Eukaryota</taxon>
        <taxon>Viridiplantae</taxon>
        <taxon>Streptophyta</taxon>
        <taxon>Embryophyta</taxon>
        <taxon>Tracheophyta</taxon>
        <taxon>Spermatophyta</taxon>
        <taxon>Magnoliopsida</taxon>
        <taxon>Liliopsida</taxon>
        <taxon>Asparagales</taxon>
        <taxon>Orchidaceae</taxon>
        <taxon>Vanilloideae</taxon>
        <taxon>Vanilleae</taxon>
        <taxon>Vanilla</taxon>
    </lineage>
</organism>
<keyword evidence="4" id="KW-1185">Reference proteome</keyword>
<dbReference type="GO" id="GO:0009451">
    <property type="term" value="P:RNA modification"/>
    <property type="evidence" value="ECO:0007669"/>
    <property type="project" value="InterPro"/>
</dbReference>
<feature type="repeat" description="PPR" evidence="2">
    <location>
        <begin position="192"/>
        <end position="226"/>
    </location>
</feature>
<dbReference type="GO" id="GO:0003723">
    <property type="term" value="F:RNA binding"/>
    <property type="evidence" value="ECO:0007669"/>
    <property type="project" value="InterPro"/>
</dbReference>
<name>A0A835PIB3_VANPL</name>
<dbReference type="FunFam" id="1.25.40.10:FF:000348">
    <property type="entry name" value="Pentatricopeptide repeat-containing protein chloroplastic"/>
    <property type="match status" value="1"/>
</dbReference>
<feature type="repeat" description="PPR" evidence="2">
    <location>
        <begin position="254"/>
        <end position="288"/>
    </location>
</feature>
<evidence type="ECO:0008006" key="5">
    <source>
        <dbReference type="Google" id="ProtNLM"/>
    </source>
</evidence>
<evidence type="ECO:0000313" key="3">
    <source>
        <dbReference type="EMBL" id="KAG0452686.1"/>
    </source>
</evidence>
<dbReference type="NCBIfam" id="TIGR00756">
    <property type="entry name" value="PPR"/>
    <property type="match status" value="6"/>
</dbReference>
<dbReference type="FunFam" id="1.25.40.10:FF:000184">
    <property type="entry name" value="Pentatricopeptide repeat-containing protein, chloroplastic"/>
    <property type="match status" value="1"/>
</dbReference>
<dbReference type="InterPro" id="IPR046848">
    <property type="entry name" value="E_motif"/>
</dbReference>
<evidence type="ECO:0000256" key="2">
    <source>
        <dbReference type="PROSITE-ProRule" id="PRU00708"/>
    </source>
</evidence>
<protein>
    <recommendedName>
        <fullName evidence="5">Chlororespiratory reduction 4</fullName>
    </recommendedName>
</protein>
<dbReference type="PANTHER" id="PTHR47926:SF376">
    <property type="entry name" value="TETRATRICOPEPTIDE-LIKE HELICAL DOMAIN SUPERFAMILY"/>
    <property type="match status" value="1"/>
</dbReference>
<dbReference type="InterPro" id="IPR046960">
    <property type="entry name" value="PPR_At4g14850-like_plant"/>
</dbReference>
<dbReference type="Pfam" id="PF01535">
    <property type="entry name" value="PPR"/>
    <property type="match status" value="4"/>
</dbReference>
<dbReference type="Pfam" id="PF20431">
    <property type="entry name" value="E_motif"/>
    <property type="match status" value="1"/>
</dbReference>
<feature type="repeat" description="PPR" evidence="2">
    <location>
        <begin position="91"/>
        <end position="125"/>
    </location>
</feature>
<dbReference type="AlphaFoldDB" id="A0A835PIB3"/>
<dbReference type="InterPro" id="IPR011990">
    <property type="entry name" value="TPR-like_helical_dom_sf"/>
</dbReference>
<evidence type="ECO:0000256" key="1">
    <source>
        <dbReference type="ARBA" id="ARBA00022737"/>
    </source>
</evidence>
<evidence type="ECO:0000313" key="4">
    <source>
        <dbReference type="Proteomes" id="UP000636800"/>
    </source>
</evidence>
<feature type="repeat" description="PPR" evidence="2">
    <location>
        <begin position="355"/>
        <end position="389"/>
    </location>
</feature>
<dbReference type="Pfam" id="PF13041">
    <property type="entry name" value="PPR_2"/>
    <property type="match status" value="3"/>
</dbReference>
<dbReference type="SUPFAM" id="SSF48452">
    <property type="entry name" value="TPR-like"/>
    <property type="match status" value="1"/>
</dbReference>
<dbReference type="InterPro" id="IPR002885">
    <property type="entry name" value="PPR_rpt"/>
</dbReference>
<feature type="repeat" description="PPR" evidence="2">
    <location>
        <begin position="390"/>
        <end position="425"/>
    </location>
</feature>
<comment type="caution">
    <text evidence="3">The sequence shown here is derived from an EMBL/GenBank/DDBJ whole genome shotgun (WGS) entry which is preliminary data.</text>
</comment>
<gene>
    <name evidence="3" type="ORF">HPP92_025350</name>
</gene>
<reference evidence="3 4" key="1">
    <citation type="journal article" date="2020" name="Nat. Food">
        <title>A phased Vanilla planifolia genome enables genetic improvement of flavour and production.</title>
        <authorList>
            <person name="Hasing T."/>
            <person name="Tang H."/>
            <person name="Brym M."/>
            <person name="Khazi F."/>
            <person name="Huang T."/>
            <person name="Chambers A.H."/>
        </authorList>
    </citation>
    <scope>NUCLEOTIDE SEQUENCE [LARGE SCALE GENOMIC DNA]</scope>
    <source>
        <tissue evidence="3">Leaf</tissue>
    </source>
</reference>
<proteinExistence type="predicted"/>
<accession>A0A835PIB3</accession>
<dbReference type="Gene3D" id="1.25.40.10">
    <property type="entry name" value="Tetratricopeptide repeat domain"/>
    <property type="match status" value="4"/>
</dbReference>
<sequence length="562" mass="63063">MNATRLLPLGKALVKFFQVASLNATPPRKRLLHSSLRLCSSPKDLKSVHAVMIKSESHQDSFTMNQFITLCSRFNQVDRALLAFKQMEEPNVFVYNAMIGSFLHQTEPIKALQLFVEMLKSEMLPTCHTFSHLIKVCTQIPATGMGESVHGQVRKMGFGCHLVVQTGLINFYTVSNRVEESRRVFDEMSVRDAFSWNTMIFCCVNCGDMETANELFDEMVERNTVSWNTMIAGYARLGDVESAASLFKQMPGKNLISWTSMISCYSHNGLFKEALETFEAMKEAGMSPDKVTMTTVISACAHLGAFEVGRRTHHSAILNGFQIDVYIGSALVDMYAKCGRIERSLVIFFKLEEKNLFCWNSVIDGLAMHGRAKDAFYIFSKMTESHVKPNSVTFVSILSACTHAGLVEEGRKMFLSMTMDHSIAPEMEHYTCMVDLLARAGFLEEALDLIRSMELIPNSVAWRALLSGCKVHENVQVGNFAMDKLMALDPKKSSSYMLLVDMFAKANRWAEVAALRWKLKGMSVQKGIPGCSWIEMDGLIHEFPAADTSHPLLVSFSFSYLD</sequence>
<dbReference type="OrthoDB" id="4239773at2759"/>
<dbReference type="PANTHER" id="PTHR47926">
    <property type="entry name" value="PENTATRICOPEPTIDE REPEAT-CONTAINING PROTEIN"/>
    <property type="match status" value="1"/>
</dbReference>
<keyword evidence="1" id="KW-0677">Repeat</keyword>
<dbReference type="PROSITE" id="PS51375">
    <property type="entry name" value="PPR"/>
    <property type="match status" value="5"/>
</dbReference>
<dbReference type="EMBL" id="JADCNL010000014">
    <property type="protein sequence ID" value="KAG0452686.1"/>
    <property type="molecule type" value="Genomic_DNA"/>
</dbReference>